<proteinExistence type="predicted"/>
<evidence type="ECO:0000313" key="1">
    <source>
        <dbReference type="EMBL" id="CDW48310.1"/>
    </source>
</evidence>
<name>A0A0K2VDB2_LEPSM</name>
<dbReference type="EMBL" id="HACA01030949">
    <property type="protein sequence ID" value="CDW48310.1"/>
    <property type="molecule type" value="Transcribed_RNA"/>
</dbReference>
<sequence>MKINVSKLLIQLIYKSSNNFTTHIALINKVHCIY</sequence>
<reference evidence="1" key="1">
    <citation type="submission" date="2014-05" db="EMBL/GenBank/DDBJ databases">
        <authorList>
            <person name="Chronopoulou M."/>
        </authorList>
    </citation>
    <scope>NUCLEOTIDE SEQUENCE</scope>
    <source>
        <tissue evidence="1">Whole organism</tissue>
    </source>
</reference>
<dbReference type="AlphaFoldDB" id="A0A0K2VDB2"/>
<organism evidence="1">
    <name type="scientific">Lepeophtheirus salmonis</name>
    <name type="common">Salmon louse</name>
    <name type="synonym">Caligus salmonis</name>
    <dbReference type="NCBI Taxonomy" id="72036"/>
    <lineage>
        <taxon>Eukaryota</taxon>
        <taxon>Metazoa</taxon>
        <taxon>Ecdysozoa</taxon>
        <taxon>Arthropoda</taxon>
        <taxon>Crustacea</taxon>
        <taxon>Multicrustacea</taxon>
        <taxon>Hexanauplia</taxon>
        <taxon>Copepoda</taxon>
        <taxon>Siphonostomatoida</taxon>
        <taxon>Caligidae</taxon>
        <taxon>Lepeophtheirus</taxon>
    </lineage>
</organism>
<protein>
    <submittedName>
        <fullName evidence="1">Uncharacterized protein</fullName>
    </submittedName>
</protein>
<accession>A0A0K2VDB2</accession>